<keyword evidence="3" id="KW-1185">Reference proteome</keyword>
<dbReference type="eggNOG" id="ENOG503314I">
    <property type="taxonomic scope" value="Bacteria"/>
</dbReference>
<keyword evidence="1" id="KW-0472">Membrane</keyword>
<reference evidence="2 3" key="2">
    <citation type="journal article" date="2013" name="Int. J. Syst. Evol. Microbiol.">
        <title>Methylophaga nitratireducenticrescens sp. nov. and Methylophaga frappieri sp. nov., isolated from the biofilm of the methanol-fed denitrification system treating the seawater at the Montreal Biodome.</title>
        <authorList>
            <person name="Villeneuve C."/>
            <person name="Martineau C."/>
            <person name="Mauffrey F."/>
            <person name="Villemur R."/>
        </authorList>
    </citation>
    <scope>NUCLEOTIDE SEQUENCE [LARGE SCALE GENOMIC DNA]</scope>
    <source>
        <strain evidence="2 3">JAM1</strain>
    </source>
</reference>
<dbReference type="Pfam" id="PF11804">
    <property type="entry name" value="DUF3325"/>
    <property type="match status" value="1"/>
</dbReference>
<dbReference type="RefSeq" id="WP_014707924.1">
    <property type="nucleotide sequence ID" value="NC_017857.3"/>
</dbReference>
<proteinExistence type="predicted"/>
<organism evidence="2 3">
    <name type="scientific">Methylophaga nitratireducenticrescens</name>
    <dbReference type="NCBI Taxonomy" id="754476"/>
    <lineage>
        <taxon>Bacteria</taxon>
        <taxon>Pseudomonadati</taxon>
        <taxon>Pseudomonadota</taxon>
        <taxon>Gammaproteobacteria</taxon>
        <taxon>Thiotrichales</taxon>
        <taxon>Piscirickettsiaceae</taxon>
        <taxon>Methylophaga</taxon>
    </lineage>
</organism>
<dbReference type="Proteomes" id="UP000009144">
    <property type="component" value="Chromosome"/>
</dbReference>
<accession>I1XME4</accession>
<dbReference type="InterPro" id="IPR021762">
    <property type="entry name" value="DUF3325"/>
</dbReference>
<feature type="transmembrane region" description="Helical" evidence="1">
    <location>
        <begin position="48"/>
        <end position="66"/>
    </location>
</feature>
<evidence type="ECO:0008006" key="4">
    <source>
        <dbReference type="Google" id="ProtNLM"/>
    </source>
</evidence>
<protein>
    <recommendedName>
        <fullName evidence="4">DUF3325 domain-containing protein</fullName>
    </recommendedName>
</protein>
<dbReference type="PATRIC" id="fig|754476.3.peg.2726"/>
<gene>
    <name evidence="2" type="ordered locus">Q7A_2779</name>
</gene>
<keyword evidence="1" id="KW-1133">Transmembrane helix</keyword>
<reference evidence="2 3" key="1">
    <citation type="journal article" date="2012" name="J. Bacteriol.">
        <title>Complete genome sequences of Methylophaga sp. strain JAM1 and Methylophaga sp. strain JAM7.</title>
        <authorList>
            <person name="Villeneuve C."/>
            <person name="Martineau C."/>
            <person name="Mauffrey F."/>
            <person name="Villemur R."/>
        </authorList>
    </citation>
    <scope>NUCLEOTIDE SEQUENCE [LARGE SCALE GENOMIC DNA]</scope>
    <source>
        <strain evidence="2 3">JAM1</strain>
    </source>
</reference>
<feature type="transmembrane region" description="Helical" evidence="1">
    <location>
        <begin position="73"/>
        <end position="93"/>
    </location>
</feature>
<evidence type="ECO:0000313" key="2">
    <source>
        <dbReference type="EMBL" id="AFI85563.1"/>
    </source>
</evidence>
<evidence type="ECO:0000256" key="1">
    <source>
        <dbReference type="SAM" id="Phobius"/>
    </source>
</evidence>
<keyword evidence="1" id="KW-0812">Transmembrane</keyword>
<evidence type="ECO:0000313" key="3">
    <source>
        <dbReference type="Proteomes" id="UP000009144"/>
    </source>
</evidence>
<dbReference type="HOGENOM" id="CLU_144870_3_0_6"/>
<dbReference type="AlphaFoldDB" id="I1XME4"/>
<sequence length="115" mass="12801">MVEIICWIAAIFTTMLGMASLSLSLPNHWRQVTGIETSLPSRSEQLSLRILGYSSLVVALLLCLAADHPTMAVLVWVMLLSLAAKGIATILTWRQHWLKPLLWLFNQTSQAKRSG</sequence>
<dbReference type="KEGG" id="mej:Q7A_2779"/>
<dbReference type="EMBL" id="CP003390">
    <property type="protein sequence ID" value="AFI85563.1"/>
    <property type="molecule type" value="Genomic_DNA"/>
</dbReference>
<name>I1XME4_METNJ</name>